<dbReference type="EMBL" id="WIGM01000019">
    <property type="protein sequence ID" value="KAF6844348.1"/>
    <property type="molecule type" value="Genomic_DNA"/>
</dbReference>
<evidence type="ECO:0000313" key="1">
    <source>
        <dbReference type="EMBL" id="KAF6844348.1"/>
    </source>
</evidence>
<protein>
    <submittedName>
        <fullName evidence="1">Uncharacterized protein</fullName>
    </submittedName>
</protein>
<comment type="caution">
    <text evidence="1">The sequence shown here is derived from an EMBL/GenBank/DDBJ whole genome shotgun (WGS) entry which is preliminary data.</text>
</comment>
<organism evidence="1 2">
    <name type="scientific">Colletotrichum musicola</name>
    <dbReference type="NCBI Taxonomy" id="2175873"/>
    <lineage>
        <taxon>Eukaryota</taxon>
        <taxon>Fungi</taxon>
        <taxon>Dikarya</taxon>
        <taxon>Ascomycota</taxon>
        <taxon>Pezizomycotina</taxon>
        <taxon>Sordariomycetes</taxon>
        <taxon>Hypocreomycetidae</taxon>
        <taxon>Glomerellales</taxon>
        <taxon>Glomerellaceae</taxon>
        <taxon>Colletotrichum</taxon>
        <taxon>Colletotrichum orchidearum species complex</taxon>
    </lineage>
</organism>
<proteinExistence type="predicted"/>
<accession>A0A8H6U8B3</accession>
<dbReference type="AlphaFoldDB" id="A0A8H6U8B3"/>
<gene>
    <name evidence="1" type="ORF">CMUS01_01223</name>
</gene>
<keyword evidence="2" id="KW-1185">Reference proteome</keyword>
<dbReference type="Proteomes" id="UP000639643">
    <property type="component" value="Unassembled WGS sequence"/>
</dbReference>
<reference evidence="1" key="1">
    <citation type="journal article" date="2020" name="Phytopathology">
        <title>Genome Sequence Resources of Colletotrichum truncatum, C. plurivorum, C. musicola, and C. sojae: Four Species Pathogenic to Soybean (Glycine max).</title>
        <authorList>
            <person name="Rogerio F."/>
            <person name="Boufleur T.R."/>
            <person name="Ciampi-Guillardi M."/>
            <person name="Sukno S.A."/>
            <person name="Thon M.R."/>
            <person name="Massola Junior N.S."/>
            <person name="Baroncelli R."/>
        </authorList>
    </citation>
    <scope>NUCLEOTIDE SEQUENCE</scope>
    <source>
        <strain evidence="1">LFN0074</strain>
    </source>
</reference>
<name>A0A8H6U8B3_9PEZI</name>
<evidence type="ECO:0000313" key="2">
    <source>
        <dbReference type="Proteomes" id="UP000639643"/>
    </source>
</evidence>
<sequence>MALLAWDSGSLFSKLERKNVSDLRKPGEDQLAVITCDKTGHIHHSDASSVAGKVTLPKEGLLQALGCGADGSGFSLSVSPARNSTVSTVALARQSSQVAHAPVRVMYAVRRDVALRPEQSDVRISI</sequence>